<dbReference type="Pfam" id="PF00480">
    <property type="entry name" value="ROK"/>
    <property type="match status" value="1"/>
</dbReference>
<dbReference type="InterPro" id="IPR000600">
    <property type="entry name" value="ROK"/>
</dbReference>
<dbReference type="Proteomes" id="UP000308054">
    <property type="component" value="Unassembled WGS sequence"/>
</dbReference>
<dbReference type="PANTHER" id="PTHR18964:SF174">
    <property type="entry name" value="D-ALLOSE KINASE-RELATED"/>
    <property type="match status" value="1"/>
</dbReference>
<dbReference type="GO" id="GO:0004396">
    <property type="term" value="F:hexokinase activity"/>
    <property type="evidence" value="ECO:0007669"/>
    <property type="project" value="TreeGrafter"/>
</dbReference>
<protein>
    <submittedName>
        <fullName evidence="1">ROK family protein</fullName>
    </submittedName>
</protein>
<dbReference type="AlphaFoldDB" id="A0A4S2H2G6"/>
<dbReference type="PROSITE" id="PS01125">
    <property type="entry name" value="ROK"/>
    <property type="match status" value="1"/>
</dbReference>
<sequence length="300" mass="30808">MARIGIDLGGTKIEGIVLERGGDIAVRRRVPTPAGYAAKIDAIARLTAALEAEYGRTGLTVGIGHPGSLNPRTGLIRNANSTALNGHPLDRDLETALDRPVRLANDANCFALSEAADGAGAGARSVFGVILGTGVGGGIVIEGSLHEGASRLGGEWGHTALPWPSREEVPGPQCKCGKTGCIEAWCSGPGLAADHARETGKALAGPGIVEAAARGDRDGLATLERHHDRVARGLATVINILDPEVIVLGGGLSNIPGIAPAIARALPAYVFSDEVTTQVVVHHHGDSSGVRGAAWLWEET</sequence>
<proteinExistence type="predicted"/>
<dbReference type="OrthoDB" id="9810372at2"/>
<organism evidence="1 2">
    <name type="scientific">Marinicauda algicola</name>
    <dbReference type="NCBI Taxonomy" id="2029849"/>
    <lineage>
        <taxon>Bacteria</taxon>
        <taxon>Pseudomonadati</taxon>
        <taxon>Pseudomonadota</taxon>
        <taxon>Alphaproteobacteria</taxon>
        <taxon>Maricaulales</taxon>
        <taxon>Maricaulaceae</taxon>
        <taxon>Marinicauda</taxon>
    </lineage>
</organism>
<comment type="caution">
    <text evidence="1">The sequence shown here is derived from an EMBL/GenBank/DDBJ whole genome shotgun (WGS) entry which is preliminary data.</text>
</comment>
<reference evidence="1 2" key="1">
    <citation type="journal article" date="2017" name="Int. J. Syst. Evol. Microbiol.">
        <title>Marinicauda algicola sp. nov., isolated from a marine red alga Rhodosorus marinus.</title>
        <authorList>
            <person name="Jeong S.E."/>
            <person name="Jeon S.H."/>
            <person name="Chun B.H."/>
            <person name="Kim D.W."/>
            <person name="Jeon C.O."/>
        </authorList>
    </citation>
    <scope>NUCLEOTIDE SEQUENCE [LARGE SCALE GENOMIC DNA]</scope>
    <source>
        <strain evidence="1 2">JCM 31718</strain>
    </source>
</reference>
<evidence type="ECO:0000313" key="1">
    <source>
        <dbReference type="EMBL" id="TGY89785.1"/>
    </source>
</evidence>
<evidence type="ECO:0000313" key="2">
    <source>
        <dbReference type="Proteomes" id="UP000308054"/>
    </source>
</evidence>
<dbReference type="SUPFAM" id="SSF53067">
    <property type="entry name" value="Actin-like ATPase domain"/>
    <property type="match status" value="1"/>
</dbReference>
<dbReference type="EMBL" id="SRXW01000001">
    <property type="protein sequence ID" value="TGY89785.1"/>
    <property type="molecule type" value="Genomic_DNA"/>
</dbReference>
<dbReference type="InterPro" id="IPR043129">
    <property type="entry name" value="ATPase_NBD"/>
</dbReference>
<name>A0A4S2H2G6_9PROT</name>
<dbReference type="PANTHER" id="PTHR18964">
    <property type="entry name" value="ROK (REPRESSOR, ORF, KINASE) FAMILY"/>
    <property type="match status" value="1"/>
</dbReference>
<dbReference type="InterPro" id="IPR049874">
    <property type="entry name" value="ROK_cs"/>
</dbReference>
<dbReference type="Gene3D" id="3.30.420.40">
    <property type="match status" value="2"/>
</dbReference>
<keyword evidence="2" id="KW-1185">Reference proteome</keyword>
<dbReference type="RefSeq" id="WP_135994282.1">
    <property type="nucleotide sequence ID" value="NZ_CP071057.1"/>
</dbReference>
<gene>
    <name evidence="1" type="ORF">E5163_01190</name>
</gene>
<accession>A0A4S2H2G6</accession>